<dbReference type="AlphaFoldDB" id="A0A381TJ30"/>
<organism evidence="1">
    <name type="scientific">marine metagenome</name>
    <dbReference type="NCBI Taxonomy" id="408172"/>
    <lineage>
        <taxon>unclassified sequences</taxon>
        <taxon>metagenomes</taxon>
        <taxon>ecological metagenomes</taxon>
    </lineage>
</organism>
<name>A0A381TJ30_9ZZZZ</name>
<gene>
    <name evidence="1" type="ORF">METZ01_LOCUS68979</name>
</gene>
<accession>A0A381TJ30</accession>
<evidence type="ECO:0000313" key="1">
    <source>
        <dbReference type="EMBL" id="SVA16125.1"/>
    </source>
</evidence>
<proteinExistence type="predicted"/>
<sequence>MKKIVSLAVLFLLSFTLISLPAFAESGVYKPNCDTNKTTVCTIELWLAHKHKKKNREIRKFLKSKQLKVLRHTIQYWKPKGGHPPTNIAIGSMVSARDARLMIDIAIKYNDKIDRLILRPLNPPNYVAIATSAWDEQSEVLINPEDLEKLRDPKLNTEQFQALYAELTNEVENAKKRDAFY</sequence>
<reference evidence="1" key="1">
    <citation type="submission" date="2018-05" db="EMBL/GenBank/DDBJ databases">
        <authorList>
            <person name="Lanie J.A."/>
            <person name="Ng W.-L."/>
            <person name="Kazmierczak K.M."/>
            <person name="Andrzejewski T.M."/>
            <person name="Davidsen T.M."/>
            <person name="Wayne K.J."/>
            <person name="Tettelin H."/>
            <person name="Glass J.I."/>
            <person name="Rusch D."/>
            <person name="Podicherti R."/>
            <person name="Tsui H.-C.T."/>
            <person name="Winkler M.E."/>
        </authorList>
    </citation>
    <scope>NUCLEOTIDE SEQUENCE</scope>
</reference>
<dbReference type="EMBL" id="UINC01004686">
    <property type="protein sequence ID" value="SVA16125.1"/>
    <property type="molecule type" value="Genomic_DNA"/>
</dbReference>
<protein>
    <submittedName>
        <fullName evidence="1">Uncharacterized protein</fullName>
    </submittedName>
</protein>